<protein>
    <submittedName>
        <fullName evidence="1">Uncharacterized protein</fullName>
    </submittedName>
</protein>
<organism evidence="1 2">
    <name type="scientific">Bifidobacterium miconis</name>
    <dbReference type="NCBI Taxonomy" id="2834435"/>
    <lineage>
        <taxon>Bacteria</taxon>
        <taxon>Bacillati</taxon>
        <taxon>Actinomycetota</taxon>
        <taxon>Actinomycetes</taxon>
        <taxon>Bifidobacteriales</taxon>
        <taxon>Bifidobacteriaceae</taxon>
        <taxon>Bifidobacterium</taxon>
    </lineage>
</organism>
<dbReference type="EMBL" id="JAHBBH010000039">
    <property type="protein sequence ID" value="MBW3093364.1"/>
    <property type="molecule type" value="Genomic_DNA"/>
</dbReference>
<dbReference type="RefSeq" id="WP_219059340.1">
    <property type="nucleotide sequence ID" value="NZ_JAHBBH010000039.1"/>
</dbReference>
<proteinExistence type="predicted"/>
<reference evidence="1 2" key="1">
    <citation type="submission" date="2021-05" db="EMBL/GenBank/DDBJ databases">
        <title>Phylogenetic classification of ten novel species belonging to the genus Bifidobacterium comprising B. colchicus sp. nov., B. abeli sp. nov., B. bicoloris sp. nov., B. guerezis sp. nov., B. rosaliae sp. nov., B. santillanensis sp. nov., B. argentati sp. nov., B. amazzoni sp. nov., B. pluviali sp. nov., and B. pinnaculum sp. nov.</title>
        <authorList>
            <person name="Lugli G.A."/>
            <person name="Ruiz Garcia L."/>
            <person name="Margolles A."/>
            <person name="Ventura M."/>
        </authorList>
    </citation>
    <scope>NUCLEOTIDE SEQUENCE [LARGE SCALE GENOMIC DNA]</scope>
    <source>
        <strain evidence="1 2">82T10</strain>
    </source>
</reference>
<dbReference type="Proteomes" id="UP000700815">
    <property type="component" value="Unassembled WGS sequence"/>
</dbReference>
<sequence>MIATKDGKRSISAEELDRMFDNGDDVLEFFDVEHPIVEHHPPLGPRITMTVPAWAATASPQSMPATQTAH</sequence>
<evidence type="ECO:0000313" key="1">
    <source>
        <dbReference type="EMBL" id="MBW3093364.1"/>
    </source>
</evidence>
<keyword evidence="2" id="KW-1185">Reference proteome</keyword>
<name>A0ABS6WIG4_9BIFI</name>
<gene>
    <name evidence="1" type="ORF">KIH79_10615</name>
</gene>
<evidence type="ECO:0000313" key="2">
    <source>
        <dbReference type="Proteomes" id="UP000700815"/>
    </source>
</evidence>
<accession>A0ABS6WIG4</accession>
<comment type="caution">
    <text evidence="1">The sequence shown here is derived from an EMBL/GenBank/DDBJ whole genome shotgun (WGS) entry which is preliminary data.</text>
</comment>